<gene>
    <name evidence="1" type="ORF">F4820DRAFT_190283</name>
</gene>
<dbReference type="Proteomes" id="UP001497700">
    <property type="component" value="Unassembled WGS sequence"/>
</dbReference>
<keyword evidence="2" id="KW-1185">Reference proteome</keyword>
<sequence>MEYKYHPLSAGPDEIRVLTLYPGQSSDDVQVALHHVSFREDKPPPFEALSYVWGSPANPVSVTIKRTILSSGPAIDHSPSCSLSVTQNLGVALRHLRDRVKPRTLWIDAICIDQSSTSERSQQVQRMDKIYQHAARVVIWLGPEADNSNAIMDILAEMGSSIRLDWATHVCEPSVPSAQYKILETKIRENGDAALTALSHLLARPWFERLWVVQEAKLSDSEAIVNCGQSTMHWDTFLKGVIGIYSDSDLAKATLNARLLAIMDLYFDVKNRMRLEELLNNTQTLQCSDKRDKIYAIMGLISEPLSIGVDYSLSVSQVYEDVFRRYLGHRRTLDLLTWCELNKNSPRRPTWVPDWSAPRITNPMENELVSFGGVADVVFLENGTLRVGAIPCTSIVRRTLAYPLDDGDDTSLRDFISRVLELLGVGFKDLTTPLYKTGCIFLEALCGSLNCLDFLVEFEPRRSGVPDLDSCISDLLYFLDPRNRGASDSEDSDFFLVRRYASRRPFITTQEGYFGLGPPDSKPGDVVYSILGCRSLMVLRPSAENKFQVVGECYLHGLNPGTMFLGPYPTNMFKLVLKYDESADSWHTRHRNKTTGLLSVVDPRLRSLGLYKGGGEPEEAPVIDAKSLKSIGVKLEHIHLI</sequence>
<proteinExistence type="predicted"/>
<evidence type="ECO:0000313" key="2">
    <source>
        <dbReference type="Proteomes" id="UP001497700"/>
    </source>
</evidence>
<accession>A0ACB9YJ57</accession>
<reference evidence="1 2" key="1">
    <citation type="journal article" date="2022" name="New Phytol.">
        <title>Ecological generalism drives hyperdiversity of secondary metabolite gene clusters in xylarialean endophytes.</title>
        <authorList>
            <person name="Franco M.E.E."/>
            <person name="Wisecaver J.H."/>
            <person name="Arnold A.E."/>
            <person name="Ju Y.M."/>
            <person name="Slot J.C."/>
            <person name="Ahrendt S."/>
            <person name="Moore L.P."/>
            <person name="Eastman K.E."/>
            <person name="Scott K."/>
            <person name="Konkel Z."/>
            <person name="Mondo S.J."/>
            <person name="Kuo A."/>
            <person name="Hayes R.D."/>
            <person name="Haridas S."/>
            <person name="Andreopoulos B."/>
            <person name="Riley R."/>
            <person name="LaButti K."/>
            <person name="Pangilinan J."/>
            <person name="Lipzen A."/>
            <person name="Amirebrahimi M."/>
            <person name="Yan J."/>
            <person name="Adam C."/>
            <person name="Keymanesh K."/>
            <person name="Ng V."/>
            <person name="Louie K."/>
            <person name="Northen T."/>
            <person name="Drula E."/>
            <person name="Henrissat B."/>
            <person name="Hsieh H.M."/>
            <person name="Youens-Clark K."/>
            <person name="Lutzoni F."/>
            <person name="Miadlikowska J."/>
            <person name="Eastwood D.C."/>
            <person name="Hamelin R.C."/>
            <person name="Grigoriev I.V."/>
            <person name="U'Ren J.M."/>
        </authorList>
    </citation>
    <scope>NUCLEOTIDE SEQUENCE [LARGE SCALE GENOMIC DNA]</scope>
    <source>
        <strain evidence="1 2">CBS 119005</strain>
    </source>
</reference>
<evidence type="ECO:0000313" key="1">
    <source>
        <dbReference type="EMBL" id="KAI4858973.1"/>
    </source>
</evidence>
<comment type="caution">
    <text evidence="1">The sequence shown here is derived from an EMBL/GenBank/DDBJ whole genome shotgun (WGS) entry which is preliminary data.</text>
</comment>
<protein>
    <submittedName>
        <fullName evidence="1">Heterokaryon incompatibility protein-domain-containing protein</fullName>
    </submittedName>
</protein>
<organism evidence="1 2">
    <name type="scientific">Hypoxylon rubiginosum</name>
    <dbReference type="NCBI Taxonomy" id="110542"/>
    <lineage>
        <taxon>Eukaryota</taxon>
        <taxon>Fungi</taxon>
        <taxon>Dikarya</taxon>
        <taxon>Ascomycota</taxon>
        <taxon>Pezizomycotina</taxon>
        <taxon>Sordariomycetes</taxon>
        <taxon>Xylariomycetidae</taxon>
        <taxon>Xylariales</taxon>
        <taxon>Hypoxylaceae</taxon>
        <taxon>Hypoxylon</taxon>
    </lineage>
</organism>
<dbReference type="EMBL" id="MU393668">
    <property type="protein sequence ID" value="KAI4858973.1"/>
    <property type="molecule type" value="Genomic_DNA"/>
</dbReference>
<name>A0ACB9YJ57_9PEZI</name>